<protein>
    <submittedName>
        <fullName evidence="2">Uncharacterized protein</fullName>
    </submittedName>
</protein>
<dbReference type="STRING" id="1120920.SAMN03080599_01166"/>
<name>A0A1G5RWC9_9FIRM</name>
<feature type="region of interest" description="Disordered" evidence="1">
    <location>
        <begin position="144"/>
        <end position="175"/>
    </location>
</feature>
<feature type="compositionally biased region" description="Pro residues" evidence="1">
    <location>
        <begin position="162"/>
        <end position="175"/>
    </location>
</feature>
<evidence type="ECO:0000256" key="1">
    <source>
        <dbReference type="SAM" id="MobiDB-lite"/>
    </source>
</evidence>
<keyword evidence="3" id="KW-1185">Reference proteome</keyword>
<gene>
    <name evidence="2" type="ORF">SAMN03080599_01166</name>
</gene>
<dbReference type="AlphaFoldDB" id="A0A1G5RWC9"/>
<evidence type="ECO:0000313" key="3">
    <source>
        <dbReference type="Proteomes" id="UP000199208"/>
    </source>
</evidence>
<sequence>MPALRQPAAECRLPASPTGGLFFLEKKKASRPLCCLPSHLKRLSTDTLILQLGLNPCHSSPLACLSLGPAQSPTNFLGPAQSHTNFLVCPVPHHKSLSRTTSPCPAPQVPVHNRAFRPGPVPHQKSFRPCPQLRFFLWNPISEKQRHHSQHNQTLDNGAPGHGPPNPLKPQPRRF</sequence>
<reference evidence="2 3" key="1">
    <citation type="submission" date="2016-10" db="EMBL/GenBank/DDBJ databases">
        <authorList>
            <person name="de Groot N.N."/>
        </authorList>
    </citation>
    <scope>NUCLEOTIDE SEQUENCE [LARGE SCALE GENOMIC DNA]</scope>
    <source>
        <strain evidence="2 3">DSM 2784</strain>
    </source>
</reference>
<proteinExistence type="predicted"/>
<dbReference type="EMBL" id="FMWL01000004">
    <property type="protein sequence ID" value="SCZ78227.1"/>
    <property type="molecule type" value="Genomic_DNA"/>
</dbReference>
<dbReference type="Proteomes" id="UP000199208">
    <property type="component" value="Unassembled WGS sequence"/>
</dbReference>
<organism evidence="2 3">
    <name type="scientific">Acidaminobacter hydrogenoformans DSM 2784</name>
    <dbReference type="NCBI Taxonomy" id="1120920"/>
    <lineage>
        <taxon>Bacteria</taxon>
        <taxon>Bacillati</taxon>
        <taxon>Bacillota</taxon>
        <taxon>Clostridia</taxon>
        <taxon>Peptostreptococcales</taxon>
        <taxon>Acidaminobacteraceae</taxon>
        <taxon>Acidaminobacter</taxon>
    </lineage>
</organism>
<accession>A0A1G5RWC9</accession>
<evidence type="ECO:0000313" key="2">
    <source>
        <dbReference type="EMBL" id="SCZ78227.1"/>
    </source>
</evidence>